<name>A0A5B7IJH5_PORTR</name>
<keyword evidence="2" id="KW-1185">Reference proteome</keyword>
<gene>
    <name evidence="1" type="ORF">E2C01_078696</name>
</gene>
<evidence type="ECO:0000313" key="1">
    <source>
        <dbReference type="EMBL" id="MPC83972.1"/>
    </source>
</evidence>
<dbReference type="Proteomes" id="UP000324222">
    <property type="component" value="Unassembled WGS sequence"/>
</dbReference>
<accession>A0A5B7IJH5</accession>
<protein>
    <submittedName>
        <fullName evidence="1">Uncharacterized protein</fullName>
    </submittedName>
</protein>
<reference evidence="1 2" key="1">
    <citation type="submission" date="2019-05" db="EMBL/GenBank/DDBJ databases">
        <title>Another draft genome of Portunus trituberculatus and its Hox gene families provides insights of decapod evolution.</title>
        <authorList>
            <person name="Jeong J.-H."/>
            <person name="Song I."/>
            <person name="Kim S."/>
            <person name="Choi T."/>
            <person name="Kim D."/>
            <person name="Ryu S."/>
            <person name="Kim W."/>
        </authorList>
    </citation>
    <scope>NUCLEOTIDE SEQUENCE [LARGE SCALE GENOMIC DNA]</scope>
    <source>
        <tissue evidence="1">Muscle</tissue>
    </source>
</reference>
<dbReference type="EMBL" id="VSRR010064059">
    <property type="protein sequence ID" value="MPC83972.1"/>
    <property type="molecule type" value="Genomic_DNA"/>
</dbReference>
<proteinExistence type="predicted"/>
<evidence type="ECO:0000313" key="2">
    <source>
        <dbReference type="Proteomes" id="UP000324222"/>
    </source>
</evidence>
<comment type="caution">
    <text evidence="1">The sequence shown here is derived from an EMBL/GenBank/DDBJ whole genome shotgun (WGS) entry which is preliminary data.</text>
</comment>
<sequence>MSRGGGGATGGEGVAVSITTAATHLRHAAPLHTPRNHHCELQCSLFTQSEVEVGVRDRREVG</sequence>
<dbReference type="AlphaFoldDB" id="A0A5B7IJH5"/>
<organism evidence="1 2">
    <name type="scientific">Portunus trituberculatus</name>
    <name type="common">Swimming crab</name>
    <name type="synonym">Neptunus trituberculatus</name>
    <dbReference type="NCBI Taxonomy" id="210409"/>
    <lineage>
        <taxon>Eukaryota</taxon>
        <taxon>Metazoa</taxon>
        <taxon>Ecdysozoa</taxon>
        <taxon>Arthropoda</taxon>
        <taxon>Crustacea</taxon>
        <taxon>Multicrustacea</taxon>
        <taxon>Malacostraca</taxon>
        <taxon>Eumalacostraca</taxon>
        <taxon>Eucarida</taxon>
        <taxon>Decapoda</taxon>
        <taxon>Pleocyemata</taxon>
        <taxon>Brachyura</taxon>
        <taxon>Eubrachyura</taxon>
        <taxon>Portunoidea</taxon>
        <taxon>Portunidae</taxon>
        <taxon>Portuninae</taxon>
        <taxon>Portunus</taxon>
    </lineage>
</organism>